<organism evidence="9 12">
    <name type="scientific">Didymodactylos carnosus</name>
    <dbReference type="NCBI Taxonomy" id="1234261"/>
    <lineage>
        <taxon>Eukaryota</taxon>
        <taxon>Metazoa</taxon>
        <taxon>Spiralia</taxon>
        <taxon>Gnathifera</taxon>
        <taxon>Rotifera</taxon>
        <taxon>Eurotatoria</taxon>
        <taxon>Bdelloidea</taxon>
        <taxon>Philodinida</taxon>
        <taxon>Philodinidae</taxon>
        <taxon>Didymodactylos</taxon>
    </lineage>
</organism>
<evidence type="ECO:0000313" key="12">
    <source>
        <dbReference type="Proteomes" id="UP000663829"/>
    </source>
</evidence>
<keyword evidence="12" id="KW-1185">Reference proteome</keyword>
<dbReference type="InterPro" id="IPR011992">
    <property type="entry name" value="EF-hand-dom_pair"/>
</dbReference>
<dbReference type="InterPro" id="IPR002048">
    <property type="entry name" value="EF_hand_dom"/>
</dbReference>
<evidence type="ECO:0000313" key="9">
    <source>
        <dbReference type="EMBL" id="CAF0898607.1"/>
    </source>
</evidence>
<dbReference type="SUPFAM" id="SSF47473">
    <property type="entry name" value="EF-hand"/>
    <property type="match status" value="1"/>
</dbReference>
<dbReference type="EMBL" id="CAJNOK010003057">
    <property type="protein sequence ID" value="CAF0886206.1"/>
    <property type="molecule type" value="Genomic_DNA"/>
</dbReference>
<evidence type="ECO:0000256" key="3">
    <source>
        <dbReference type="ARBA" id="ARBA00022723"/>
    </source>
</evidence>
<evidence type="ECO:0000313" key="8">
    <source>
        <dbReference type="EMBL" id="CAF0886206.1"/>
    </source>
</evidence>
<dbReference type="Proteomes" id="UP000663829">
    <property type="component" value="Unassembled WGS sequence"/>
</dbReference>
<accession>A0A813ZI18</accession>
<evidence type="ECO:0000256" key="2">
    <source>
        <dbReference type="ARBA" id="ARBA00022707"/>
    </source>
</evidence>
<keyword evidence="4" id="KW-0677">Repeat</keyword>
<comment type="similarity">
    <text evidence="1">Belongs to the recoverin family.</text>
</comment>
<dbReference type="GO" id="GO:0005509">
    <property type="term" value="F:calcium ion binding"/>
    <property type="evidence" value="ECO:0007669"/>
    <property type="project" value="InterPro"/>
</dbReference>
<protein>
    <recommendedName>
        <fullName evidence="7">EF-hand domain-containing protein</fullName>
    </recommendedName>
</protein>
<comment type="caution">
    <text evidence="9">The sequence shown here is derived from an EMBL/GenBank/DDBJ whole genome shotgun (WGS) entry which is preliminary data.</text>
</comment>
<keyword evidence="2" id="KW-0519">Myristate</keyword>
<name>A0A813ZI18_9BILA</name>
<dbReference type="EMBL" id="CAJOBA010003058">
    <property type="protein sequence ID" value="CAF3669148.1"/>
    <property type="molecule type" value="Genomic_DNA"/>
</dbReference>
<dbReference type="PROSITE" id="PS00018">
    <property type="entry name" value="EF_HAND_1"/>
    <property type="match status" value="2"/>
</dbReference>
<dbReference type="Gene3D" id="1.10.238.10">
    <property type="entry name" value="EF-hand"/>
    <property type="match status" value="1"/>
</dbReference>
<dbReference type="Proteomes" id="UP000681722">
    <property type="component" value="Unassembled WGS sequence"/>
</dbReference>
<dbReference type="EMBL" id="CAJOBC010001490">
    <property type="protein sequence ID" value="CAF3681447.1"/>
    <property type="molecule type" value="Genomic_DNA"/>
</dbReference>
<proteinExistence type="inferred from homology"/>
<keyword evidence="5" id="KW-0106">Calcium</keyword>
<dbReference type="OrthoDB" id="191686at2759"/>
<evidence type="ECO:0000256" key="1">
    <source>
        <dbReference type="ARBA" id="ARBA00006049"/>
    </source>
</evidence>
<keyword evidence="3" id="KW-0479">Metal-binding</keyword>
<dbReference type="InterPro" id="IPR018247">
    <property type="entry name" value="EF_Hand_1_Ca_BS"/>
</dbReference>
<dbReference type="Pfam" id="PF13499">
    <property type="entry name" value="EF-hand_7"/>
    <property type="match status" value="1"/>
</dbReference>
<dbReference type="PROSITE" id="PS50222">
    <property type="entry name" value="EF_HAND_2"/>
    <property type="match status" value="2"/>
</dbReference>
<dbReference type="Proteomes" id="UP000682733">
    <property type="component" value="Unassembled WGS sequence"/>
</dbReference>
<feature type="domain" description="EF-hand" evidence="7">
    <location>
        <begin position="103"/>
        <end position="138"/>
    </location>
</feature>
<dbReference type="PANTHER" id="PTHR23055">
    <property type="entry name" value="CALCIUM BINDING PROTEINS"/>
    <property type="match status" value="1"/>
</dbReference>
<dbReference type="CDD" id="cd00051">
    <property type="entry name" value="EFh"/>
    <property type="match status" value="1"/>
</dbReference>
<evidence type="ECO:0000259" key="7">
    <source>
        <dbReference type="PROSITE" id="PS50222"/>
    </source>
</evidence>
<dbReference type="Pfam" id="PF13405">
    <property type="entry name" value="EF-hand_6"/>
    <property type="match status" value="1"/>
</dbReference>
<dbReference type="PRINTS" id="PR00450">
    <property type="entry name" value="RECOVERIN"/>
</dbReference>
<evidence type="ECO:0000313" key="11">
    <source>
        <dbReference type="EMBL" id="CAF3681447.1"/>
    </source>
</evidence>
<sequence>MGAKSGKNKKDPTILSDDELKILLNCTGYTDEEILAWHAGFLKDCPSGKLDKKQFLNVYKKFYPNGKADKYCNFVFKAFDLDGNGWIDFTEFLTAVSLSQHGELPDKLGTAFQIYDQDKDGRINRKDMIKIIEAMYDLANEEDRTGDKAPENRVELIMKRLERD</sequence>
<evidence type="ECO:0000256" key="5">
    <source>
        <dbReference type="ARBA" id="ARBA00022837"/>
    </source>
</evidence>
<feature type="domain" description="EF-hand" evidence="7">
    <location>
        <begin position="67"/>
        <end position="102"/>
    </location>
</feature>
<dbReference type="EMBL" id="CAJNOQ010001490">
    <property type="protein sequence ID" value="CAF0898607.1"/>
    <property type="molecule type" value="Genomic_DNA"/>
</dbReference>
<dbReference type="SMART" id="SM00054">
    <property type="entry name" value="EFh"/>
    <property type="match status" value="2"/>
</dbReference>
<dbReference type="PANTHER" id="PTHR23055:SF178">
    <property type="entry name" value="NEUROCALCIN HOMOLOG"/>
    <property type="match status" value="1"/>
</dbReference>
<evidence type="ECO:0000256" key="6">
    <source>
        <dbReference type="ARBA" id="ARBA00023288"/>
    </source>
</evidence>
<dbReference type="Proteomes" id="UP000677228">
    <property type="component" value="Unassembled WGS sequence"/>
</dbReference>
<evidence type="ECO:0000313" key="10">
    <source>
        <dbReference type="EMBL" id="CAF3669148.1"/>
    </source>
</evidence>
<dbReference type="AlphaFoldDB" id="A0A813ZI18"/>
<keyword evidence="6" id="KW-0449">Lipoprotein</keyword>
<evidence type="ECO:0000256" key="4">
    <source>
        <dbReference type="ARBA" id="ARBA00022737"/>
    </source>
</evidence>
<reference evidence="9" key="1">
    <citation type="submission" date="2021-02" db="EMBL/GenBank/DDBJ databases">
        <authorList>
            <person name="Nowell W R."/>
        </authorList>
    </citation>
    <scope>NUCLEOTIDE SEQUENCE</scope>
</reference>
<feature type="non-terminal residue" evidence="9">
    <location>
        <position position="1"/>
    </location>
</feature>
<gene>
    <name evidence="9" type="ORF">GPM918_LOCUS8511</name>
    <name evidence="8" type="ORF">OVA965_LOCUS8883</name>
    <name evidence="11" type="ORF">SRO942_LOCUS8511</name>
    <name evidence="10" type="ORF">TMI583_LOCUS8879</name>
</gene>
<dbReference type="InterPro" id="IPR028846">
    <property type="entry name" value="Recoverin"/>
</dbReference>